<protein>
    <submittedName>
        <fullName evidence="1">Uncharacterized protein</fullName>
    </submittedName>
</protein>
<keyword evidence="2" id="KW-1185">Reference proteome</keyword>
<gene>
    <name evidence="1" type="ORF">Ctob_003318</name>
</gene>
<dbReference type="AlphaFoldDB" id="A0A0M0J9A4"/>
<proteinExistence type="predicted"/>
<reference evidence="2" key="1">
    <citation type="journal article" date="2015" name="PLoS Genet.">
        <title>Genome Sequence and Transcriptome Analyses of Chrysochromulina tobin: Metabolic Tools for Enhanced Algal Fitness in the Prominent Order Prymnesiales (Haptophyceae).</title>
        <authorList>
            <person name="Hovde B.T."/>
            <person name="Deodato C.R."/>
            <person name="Hunsperger H.M."/>
            <person name="Ryken S.A."/>
            <person name="Yost W."/>
            <person name="Jha R.K."/>
            <person name="Patterson J."/>
            <person name="Monnat R.J. Jr."/>
            <person name="Barlow S.B."/>
            <person name="Starkenburg S.R."/>
            <person name="Cattolico R.A."/>
        </authorList>
    </citation>
    <scope>NUCLEOTIDE SEQUENCE</scope>
    <source>
        <strain evidence="2">CCMP291</strain>
    </source>
</reference>
<dbReference type="Proteomes" id="UP000037460">
    <property type="component" value="Unassembled WGS sequence"/>
</dbReference>
<name>A0A0M0J9A4_9EUKA</name>
<comment type="caution">
    <text evidence="1">The sequence shown here is derived from an EMBL/GenBank/DDBJ whole genome shotgun (WGS) entry which is preliminary data.</text>
</comment>
<evidence type="ECO:0000313" key="2">
    <source>
        <dbReference type="Proteomes" id="UP000037460"/>
    </source>
</evidence>
<evidence type="ECO:0000313" key="1">
    <source>
        <dbReference type="EMBL" id="KOO23169.1"/>
    </source>
</evidence>
<sequence>MPADVNVEEAPDHPSSRVTRIAWSTLLDAGPGAPAVPVDGVELHWCQLDAPTDDEGEEEDAADDTLWGECRPDSAPGVPIALAAATERLFVLHRIAQRGRRARPVREHFVSVFEGAATRARTVFSIGEWARNKAPDGLVAYDRLLYISQHRFISVVDAKGQPVRMFRLEQPQSALKQAAAGCGLLAEILEFAIANGRVYSRDKAVAYATLS</sequence>
<accession>A0A0M0J9A4</accession>
<dbReference type="EMBL" id="JWZX01003215">
    <property type="protein sequence ID" value="KOO23169.1"/>
    <property type="molecule type" value="Genomic_DNA"/>
</dbReference>
<organism evidence="1 2">
    <name type="scientific">Chrysochromulina tobinii</name>
    <dbReference type="NCBI Taxonomy" id="1460289"/>
    <lineage>
        <taxon>Eukaryota</taxon>
        <taxon>Haptista</taxon>
        <taxon>Haptophyta</taxon>
        <taxon>Prymnesiophyceae</taxon>
        <taxon>Prymnesiales</taxon>
        <taxon>Chrysochromulinaceae</taxon>
        <taxon>Chrysochromulina</taxon>
    </lineage>
</organism>